<proteinExistence type="predicted"/>
<dbReference type="Gramene" id="MELO3C010639.2.1">
    <property type="protein sequence ID" value="MELO3C010639.2.1"/>
    <property type="gene ID" value="MELO3C010639.2"/>
</dbReference>
<name>A0A9I9CZ49_CUCME</name>
<dbReference type="AlphaFoldDB" id="A0A9I9CZ49"/>
<accession>A0A9I9CZ49</accession>
<dbReference type="EnsemblPlants" id="MELO3C010639.2.1">
    <property type="protein sequence ID" value="MELO3C010639.2.1"/>
    <property type="gene ID" value="MELO3C010639.2"/>
</dbReference>
<organism evidence="1">
    <name type="scientific">Cucumis melo</name>
    <name type="common">Muskmelon</name>
    <dbReference type="NCBI Taxonomy" id="3656"/>
    <lineage>
        <taxon>Eukaryota</taxon>
        <taxon>Viridiplantae</taxon>
        <taxon>Streptophyta</taxon>
        <taxon>Embryophyta</taxon>
        <taxon>Tracheophyta</taxon>
        <taxon>Spermatophyta</taxon>
        <taxon>Magnoliopsida</taxon>
        <taxon>eudicotyledons</taxon>
        <taxon>Gunneridae</taxon>
        <taxon>Pentapetalae</taxon>
        <taxon>rosids</taxon>
        <taxon>fabids</taxon>
        <taxon>Cucurbitales</taxon>
        <taxon>Cucurbitaceae</taxon>
        <taxon>Benincaseae</taxon>
        <taxon>Cucumis</taxon>
    </lineage>
</organism>
<evidence type="ECO:0000313" key="1">
    <source>
        <dbReference type="EnsemblPlants" id="MELO3C010639.2.1"/>
    </source>
</evidence>
<protein>
    <submittedName>
        <fullName evidence="1">Uncharacterized protein</fullName>
    </submittedName>
</protein>
<reference evidence="1" key="1">
    <citation type="submission" date="2023-03" db="UniProtKB">
        <authorList>
            <consortium name="EnsemblPlants"/>
        </authorList>
    </citation>
    <scope>IDENTIFICATION</scope>
</reference>
<sequence length="64" mass="6960">MSLTSVVRIDLLPPFSFSLPSIRLSKVVQQISPLSSHSVHPLRVFVAQRVIVVAGPPTSRALVQ</sequence>